<gene>
    <name evidence="4" type="primary">wsbJ</name>
</gene>
<dbReference type="InterPro" id="IPR055050">
    <property type="entry name" value="WsaF_C"/>
</dbReference>
<evidence type="ECO:0000313" key="4">
    <source>
        <dbReference type="EMBL" id="ABM68323.1"/>
    </source>
</evidence>
<reference evidence="4" key="4">
    <citation type="journal article" date="2008" name="Carbohydr. Res.">
        <title>S-layer nanoglycobiology of bacteria.</title>
        <authorList>
            <person name="Messner P."/>
            <person name="Steiner K."/>
            <person name="Zarschler K."/>
            <person name="Schaffer C."/>
        </authorList>
    </citation>
    <scope>NUCLEOTIDE SEQUENCE</scope>
    <source>
        <strain evidence="4">GS5-97</strain>
    </source>
</reference>
<organism evidence="4">
    <name type="scientific">Anoxybacteroides tepidamans</name>
    <dbReference type="NCBI Taxonomy" id="265948"/>
    <lineage>
        <taxon>Bacteria</taxon>
        <taxon>Bacillati</taxon>
        <taxon>Bacillota</taxon>
        <taxon>Bacilli</taxon>
        <taxon>Bacillales</taxon>
        <taxon>Anoxybacillaceae</taxon>
        <taxon>Anoxybacteroides</taxon>
    </lineage>
</organism>
<reference evidence="4" key="1">
    <citation type="journal article" date="2004" name="Int. J. Syst. Evol. Microbiol.">
        <title>Classification of isolates from locations in Austria and Yellowstone National Park as Geobacillus tepidamans sp. nov.</title>
        <authorList>
            <person name="Schaffer C."/>
            <person name="Franck W.L."/>
            <person name="Scheberl A."/>
            <person name="Kosma P."/>
            <person name="McDermott T.R."/>
            <person name="Messner P."/>
        </authorList>
    </citation>
    <scope>NUCLEOTIDE SEQUENCE</scope>
    <source>
        <strain evidence="4">GS5-97</strain>
    </source>
</reference>
<dbReference type="AlphaFoldDB" id="A2BD23"/>
<feature type="domain" description="WsaF N-terminal" evidence="2">
    <location>
        <begin position="150"/>
        <end position="200"/>
    </location>
</feature>
<feature type="domain" description="WsaF C-terminal" evidence="3">
    <location>
        <begin position="246"/>
        <end position="370"/>
    </location>
</feature>
<name>A2BD23_9BACL</name>
<reference evidence="4" key="2">
    <citation type="journal article" date="2005" name="Microbiology">
        <title>The structure of secondary cell wall polymers: how Gram-positive bacteria stick their cell walls together.</title>
        <authorList>
            <person name="Schaffer C."/>
            <person name="Messner P."/>
        </authorList>
    </citation>
    <scope>NUCLEOTIDE SEQUENCE</scope>
    <source>
        <strain evidence="4">GS5-97</strain>
    </source>
</reference>
<dbReference type="GO" id="GO:0016757">
    <property type="term" value="F:glycosyltransferase activity"/>
    <property type="evidence" value="ECO:0007669"/>
    <property type="project" value="TreeGrafter"/>
</dbReference>
<protein>
    <submittedName>
        <fullName evidence="4">WsbJ</fullName>
    </submittedName>
</protein>
<dbReference type="PANTHER" id="PTHR46401">
    <property type="entry name" value="GLYCOSYLTRANSFERASE WBBK-RELATED"/>
    <property type="match status" value="1"/>
</dbReference>
<evidence type="ECO:0000259" key="2">
    <source>
        <dbReference type="Pfam" id="PF21374"/>
    </source>
</evidence>
<evidence type="ECO:0000259" key="3">
    <source>
        <dbReference type="Pfam" id="PF22772"/>
    </source>
</evidence>
<reference evidence="4" key="3">
    <citation type="journal article" date="2007" name="Glycobiology">
        <title>The dTDP-4-dehydro-6-deoxyglucose reductase encoding fcd gene is part of the surface layer glycoprotein glycosylation gene cluster of Geobacillus tepidamans GS5-97T.</title>
        <authorList>
            <person name="Zayni S."/>
            <person name="Steiner K."/>
            <person name="Pfostl A."/>
            <person name="Hofinger A."/>
            <person name="Kosma P."/>
            <person name="Schaffer C."/>
            <person name="Messner P."/>
        </authorList>
    </citation>
    <scope>NUCLEOTIDE SEQUENCE</scope>
    <source>
        <strain evidence="4">GS5-97</strain>
    </source>
</reference>
<dbReference type="GO" id="GO:0030247">
    <property type="term" value="F:polysaccharide binding"/>
    <property type="evidence" value="ECO:0007669"/>
    <property type="project" value="InterPro"/>
</dbReference>
<keyword evidence="1" id="KW-0808">Transferase</keyword>
<dbReference type="SUPFAM" id="SSF53756">
    <property type="entry name" value="UDP-Glycosyltransferase/glycogen phosphorylase"/>
    <property type="match status" value="1"/>
</dbReference>
<dbReference type="EMBL" id="AY883421">
    <property type="protein sequence ID" value="ABM68323.1"/>
    <property type="molecule type" value="Genomic_DNA"/>
</dbReference>
<proteinExistence type="predicted"/>
<dbReference type="CAZy" id="GT4">
    <property type="family name" value="Glycosyltransferase Family 4"/>
</dbReference>
<dbReference type="SMR" id="A2BD23"/>
<dbReference type="Gene3D" id="3.40.50.2000">
    <property type="entry name" value="Glycogen Phosphorylase B"/>
    <property type="match status" value="1"/>
</dbReference>
<dbReference type="Pfam" id="PF22772">
    <property type="entry name" value="WsaF_C"/>
    <property type="match status" value="1"/>
</dbReference>
<dbReference type="Pfam" id="PF21374">
    <property type="entry name" value="WsaF_N"/>
    <property type="match status" value="1"/>
</dbReference>
<accession>A2BD23</accession>
<evidence type="ECO:0000256" key="1">
    <source>
        <dbReference type="ARBA" id="ARBA00022679"/>
    </source>
</evidence>
<dbReference type="PANTHER" id="PTHR46401:SF2">
    <property type="entry name" value="GLYCOSYLTRANSFERASE WBBK-RELATED"/>
    <property type="match status" value="1"/>
</dbReference>
<dbReference type="InterPro" id="IPR048510">
    <property type="entry name" value="WsaF_N"/>
</dbReference>
<dbReference type="GO" id="GO:0009103">
    <property type="term" value="P:lipopolysaccharide biosynthetic process"/>
    <property type="evidence" value="ECO:0007669"/>
    <property type="project" value="TreeGrafter"/>
</dbReference>
<dbReference type="Gene3D" id="3.40.50.11090">
    <property type="match status" value="1"/>
</dbReference>
<sequence length="414" mass="48587">MRVLYYNLRKVINILKNEGMYRGLRIIKSKVLRGTKKVLIKRDINEFYSYMLLKENPPKIKYKKGDCIRIAWFIPDFGIGSGGHLNIFRFVHLLEKNYKVRSAIYICGNTQWRDTKTLKETVNKYFFETNASYYILNPPEKIYEINQVYDLAIATSWQTAYYVRAFGECSQKAYFVQDFEPYFYPKGSNYAFAEETYRFNFYGITAGTWLKEKLSNSYGMKCESFSFSYDKDIYKRKKRRDPEKTRMFFYSRPPTDRRGFELGLLALSVYCENNPETEVVMAGWDVSEYEIPFKHLNAGIVKIEELPDLYSQCDVALILSFTNLSLLPLELLASGCPVIINEGSNNSWIDNNKNLLVYTKATTSSINESLEKVLKNKEYRESLILNSEKFLEETSWSKEVDKVYKFIVSILEEK</sequence>